<evidence type="ECO:0000256" key="1">
    <source>
        <dbReference type="SAM" id="MobiDB-lite"/>
    </source>
</evidence>
<gene>
    <name evidence="2" type="ORF">Cni_G29219</name>
</gene>
<feature type="compositionally biased region" description="Polar residues" evidence="1">
    <location>
        <begin position="166"/>
        <end position="178"/>
    </location>
</feature>
<dbReference type="EMBL" id="CP136898">
    <property type="protein sequence ID" value="WOL20414.1"/>
    <property type="molecule type" value="Genomic_DNA"/>
</dbReference>
<keyword evidence="3" id="KW-1185">Reference proteome</keyword>
<feature type="region of interest" description="Disordered" evidence="1">
    <location>
        <begin position="59"/>
        <end position="148"/>
    </location>
</feature>
<proteinExistence type="predicted"/>
<dbReference type="AlphaFoldDB" id="A0AAQ3QR22"/>
<feature type="compositionally biased region" description="Acidic residues" evidence="1">
    <location>
        <begin position="59"/>
        <end position="83"/>
    </location>
</feature>
<evidence type="ECO:0000313" key="2">
    <source>
        <dbReference type="EMBL" id="WOL20414.1"/>
    </source>
</evidence>
<evidence type="ECO:0000313" key="3">
    <source>
        <dbReference type="Proteomes" id="UP001327560"/>
    </source>
</evidence>
<name>A0AAQ3QR22_9LILI</name>
<dbReference type="Proteomes" id="UP001327560">
    <property type="component" value="Chromosome 9"/>
</dbReference>
<feature type="compositionally biased region" description="Acidic residues" evidence="1">
    <location>
        <begin position="120"/>
        <end position="143"/>
    </location>
</feature>
<reference evidence="2 3" key="1">
    <citation type="submission" date="2023-10" db="EMBL/GenBank/DDBJ databases">
        <title>Chromosome-scale genome assembly provides insights into flower coloration mechanisms of Canna indica.</title>
        <authorList>
            <person name="Li C."/>
        </authorList>
    </citation>
    <scope>NUCLEOTIDE SEQUENCE [LARGE SCALE GENOMIC DNA]</scope>
    <source>
        <tissue evidence="2">Flower</tissue>
    </source>
</reference>
<protein>
    <submittedName>
        <fullName evidence="2">Ring-infected erythrocyte surface antigen</fullName>
    </submittedName>
</protein>
<accession>A0AAQ3QR22</accession>
<organism evidence="2 3">
    <name type="scientific">Canna indica</name>
    <name type="common">Indian-shot</name>
    <dbReference type="NCBI Taxonomy" id="4628"/>
    <lineage>
        <taxon>Eukaryota</taxon>
        <taxon>Viridiplantae</taxon>
        <taxon>Streptophyta</taxon>
        <taxon>Embryophyta</taxon>
        <taxon>Tracheophyta</taxon>
        <taxon>Spermatophyta</taxon>
        <taxon>Magnoliopsida</taxon>
        <taxon>Liliopsida</taxon>
        <taxon>Zingiberales</taxon>
        <taxon>Cannaceae</taxon>
        <taxon>Canna</taxon>
    </lineage>
</organism>
<feature type="region of interest" description="Disordered" evidence="1">
    <location>
        <begin position="160"/>
        <end position="219"/>
    </location>
</feature>
<sequence>MITPGPAYPLELGLEEVKNDAHTALLGRTTPSLASKKIKLYVISGNCDGLKLTECEDEVDNEGDENAENVGENEAENLGDIEAENVGNENAPDVGQNEGENATDVGENEGENAVVNEGDNVADNEAQDDDSEDIYFNDSEDGSDNNLFSDYIDATVNEAAAPTRSEAPNIQPSTSTCAIRTEAPNISEDEHLDSELESEQLYSQDDSDDDGRRQGYKYNPIDMGPNFGFKLASQPIFTYRTCDPTPTRLYFSLLHSLNR</sequence>